<dbReference type="RefSeq" id="WP_078350083.1">
    <property type="nucleotide sequence ID" value="NZ_MBTF01000034.1"/>
</dbReference>
<proteinExistence type="predicted"/>
<gene>
    <name evidence="1" type="ORF">BC343_11920</name>
</gene>
<dbReference type="AlphaFoldDB" id="A0A1S9PBH6"/>
<dbReference type="STRING" id="1792845.BC343_11920"/>
<reference evidence="1 2" key="1">
    <citation type="submission" date="2016-07" db="EMBL/GenBank/DDBJ databases">
        <title>Genomic analysis of zinc-resistant bacterium Mucilaginibacter pedocola TBZ30.</title>
        <authorList>
            <person name="Huang J."/>
            <person name="Tang J."/>
        </authorList>
    </citation>
    <scope>NUCLEOTIDE SEQUENCE [LARGE SCALE GENOMIC DNA]</scope>
    <source>
        <strain evidence="1 2">TBZ30</strain>
    </source>
</reference>
<comment type="caution">
    <text evidence="1">The sequence shown here is derived from an EMBL/GenBank/DDBJ whole genome shotgun (WGS) entry which is preliminary data.</text>
</comment>
<keyword evidence="2" id="KW-1185">Reference proteome</keyword>
<name>A0A1S9PBH6_9SPHI</name>
<protein>
    <recommendedName>
        <fullName evidence="3">Type II secretion system protein GspC N-terminal domain-containing protein</fullName>
    </recommendedName>
</protein>
<dbReference type="EMBL" id="MBTF01000034">
    <property type="protein sequence ID" value="OOQ58334.1"/>
    <property type="molecule type" value="Genomic_DNA"/>
</dbReference>
<evidence type="ECO:0000313" key="1">
    <source>
        <dbReference type="EMBL" id="OOQ58334.1"/>
    </source>
</evidence>
<evidence type="ECO:0000313" key="2">
    <source>
        <dbReference type="Proteomes" id="UP000189739"/>
    </source>
</evidence>
<dbReference type="OrthoDB" id="676730at2"/>
<dbReference type="Proteomes" id="UP000189739">
    <property type="component" value="Unassembled WGS sequence"/>
</dbReference>
<evidence type="ECO:0008006" key="3">
    <source>
        <dbReference type="Google" id="ProtNLM"/>
    </source>
</evidence>
<sequence>MKNKKVTYLLIVFVAVVWGLIGYRVFAALNSDEDGAVTPQKAAIVKEPIVDYTRPEDTVKLNFNYRDPFEEGKEAPPVKVAALAAPVAVSRPAMPMGPPPINWGMIQYTGYIRNPDTKKLIALLTVNGKSLMLAEGEQGEGLKLLKNLKDSVKVAYQNKTKFIALN</sequence>
<organism evidence="1 2">
    <name type="scientific">Mucilaginibacter pedocola</name>
    <dbReference type="NCBI Taxonomy" id="1792845"/>
    <lineage>
        <taxon>Bacteria</taxon>
        <taxon>Pseudomonadati</taxon>
        <taxon>Bacteroidota</taxon>
        <taxon>Sphingobacteriia</taxon>
        <taxon>Sphingobacteriales</taxon>
        <taxon>Sphingobacteriaceae</taxon>
        <taxon>Mucilaginibacter</taxon>
    </lineage>
</organism>
<accession>A0A1S9PBH6</accession>